<keyword evidence="2" id="KW-1185">Reference proteome</keyword>
<accession>A0A9N9K1B1</accession>
<dbReference type="EMBL" id="CAJVPZ010078467">
    <property type="protein sequence ID" value="CAG8806210.1"/>
    <property type="molecule type" value="Genomic_DNA"/>
</dbReference>
<dbReference type="OrthoDB" id="10413181at2759"/>
<sequence length="49" mass="5525">LRITLRQAVQMERTRAARVNVMVSNTASNNILEASQIAPNSGIRKQNRF</sequence>
<organism evidence="1 2">
    <name type="scientific">Racocetra fulgida</name>
    <dbReference type="NCBI Taxonomy" id="60492"/>
    <lineage>
        <taxon>Eukaryota</taxon>
        <taxon>Fungi</taxon>
        <taxon>Fungi incertae sedis</taxon>
        <taxon>Mucoromycota</taxon>
        <taxon>Glomeromycotina</taxon>
        <taxon>Glomeromycetes</taxon>
        <taxon>Diversisporales</taxon>
        <taxon>Gigasporaceae</taxon>
        <taxon>Racocetra</taxon>
    </lineage>
</organism>
<reference evidence="1" key="1">
    <citation type="submission" date="2021-06" db="EMBL/GenBank/DDBJ databases">
        <authorList>
            <person name="Kallberg Y."/>
            <person name="Tangrot J."/>
            <person name="Rosling A."/>
        </authorList>
    </citation>
    <scope>NUCLEOTIDE SEQUENCE</scope>
    <source>
        <strain evidence="1">IN212</strain>
    </source>
</reference>
<evidence type="ECO:0000313" key="2">
    <source>
        <dbReference type="Proteomes" id="UP000789396"/>
    </source>
</evidence>
<protein>
    <submittedName>
        <fullName evidence="1">11444_t:CDS:1</fullName>
    </submittedName>
</protein>
<gene>
    <name evidence="1" type="ORF">RFULGI_LOCUS18250</name>
</gene>
<dbReference type="AlphaFoldDB" id="A0A9N9K1B1"/>
<comment type="caution">
    <text evidence="1">The sequence shown here is derived from an EMBL/GenBank/DDBJ whole genome shotgun (WGS) entry which is preliminary data.</text>
</comment>
<dbReference type="Proteomes" id="UP000789396">
    <property type="component" value="Unassembled WGS sequence"/>
</dbReference>
<proteinExistence type="predicted"/>
<name>A0A9N9K1B1_9GLOM</name>
<feature type="non-terminal residue" evidence="1">
    <location>
        <position position="1"/>
    </location>
</feature>
<evidence type="ECO:0000313" key="1">
    <source>
        <dbReference type="EMBL" id="CAG8806210.1"/>
    </source>
</evidence>